<dbReference type="Gene3D" id="2.60.120.200">
    <property type="match status" value="1"/>
</dbReference>
<dbReference type="RefSeq" id="WP_131474741.1">
    <property type="nucleotide sequence ID" value="NZ_SJPE01000001.1"/>
</dbReference>
<dbReference type="EMBL" id="SJPE01000001">
    <property type="protein sequence ID" value="TBX71130.1"/>
    <property type="molecule type" value="Genomic_DNA"/>
</dbReference>
<evidence type="ECO:0000259" key="1">
    <source>
        <dbReference type="Pfam" id="PF18942"/>
    </source>
</evidence>
<evidence type="ECO:0000313" key="2">
    <source>
        <dbReference type="EMBL" id="TBX71130.1"/>
    </source>
</evidence>
<evidence type="ECO:0000313" key="3">
    <source>
        <dbReference type="Proteomes" id="UP000293300"/>
    </source>
</evidence>
<dbReference type="AlphaFoldDB" id="A0A4Q9Z4N2"/>
<accession>A0A4Q9Z4N2</accession>
<name>A0A4Q9Z4N2_9FLAO</name>
<organism evidence="2 3">
    <name type="scientific">Flavobacterium silvisoli</name>
    <dbReference type="NCBI Taxonomy" id="2529433"/>
    <lineage>
        <taxon>Bacteria</taxon>
        <taxon>Pseudomonadati</taxon>
        <taxon>Bacteroidota</taxon>
        <taxon>Flavobacteriia</taxon>
        <taxon>Flavobacteriales</taxon>
        <taxon>Flavobacteriaceae</taxon>
        <taxon>Flavobacterium</taxon>
    </lineage>
</organism>
<dbReference type="Pfam" id="PF18942">
    <property type="entry name" value="DUF5689"/>
    <property type="match status" value="1"/>
</dbReference>
<reference evidence="2 3" key="1">
    <citation type="submission" date="2019-02" db="EMBL/GenBank/DDBJ databases">
        <title>Flavobacterium sp. RD-2-33 isolated from forest soil.</title>
        <authorList>
            <person name="Chaudhary D.K."/>
        </authorList>
    </citation>
    <scope>NUCLEOTIDE SEQUENCE [LARGE SCALE GENOMIC DNA]</scope>
    <source>
        <strain evidence="2 3">RD-2-33</strain>
    </source>
</reference>
<keyword evidence="3" id="KW-1185">Reference proteome</keyword>
<dbReference type="PROSITE" id="PS51257">
    <property type="entry name" value="PROKAR_LIPOPROTEIN"/>
    <property type="match status" value="1"/>
</dbReference>
<dbReference type="InterPro" id="IPR043744">
    <property type="entry name" value="DUF5689"/>
</dbReference>
<dbReference type="Proteomes" id="UP000293300">
    <property type="component" value="Unassembled WGS sequence"/>
</dbReference>
<dbReference type="NCBIfam" id="NF038128">
    <property type="entry name" value="choice_anch_J"/>
    <property type="match status" value="1"/>
</dbReference>
<protein>
    <recommendedName>
        <fullName evidence="1">DUF5689 domain-containing protein</fullName>
    </recommendedName>
</protein>
<proteinExistence type="predicted"/>
<gene>
    <name evidence="2" type="ORF">EZL74_01105</name>
</gene>
<dbReference type="OrthoDB" id="1492759at2"/>
<sequence>MKNAAKFLTLSLFTTLFVGCVNNDIYNTPDLSGECNDLTATKQVSDIVATAPLSPNEIKYTGEDIIEAYVTSSDEGGNFYKSISFVSLDGSVGFSIPIDDYNLYTKYPPGTKVYVNLKDRYYTKDFGSMIIGSLYQGNSVGRISIISYQDVLTRSCTPRISEDNLVNKITIQQAKNDSYLNKLVEIDNVQFTDASVGKNYYDPSVNSIGGATNHLIEDVDGNTLTLRVSQYANFAANSVTGNSGTIRGVMTKFGTTYQFMVRTINDVKLTQGRMLPLFMETFDTNFPNWVKASVIGAQVWTLNATGNPGNCADMNGFSSGPVQNEDWLISPAIDLSAVSAATLTFQTSRPFSGNNLQVYVSTNYVAPNPAAPPMPSTATWTLLSGSLATSATWKDSGNVSLNAYTGNTNVRIAFKYTSTTSSASEWKVDNVKIK</sequence>
<comment type="caution">
    <text evidence="2">The sequence shown here is derived from an EMBL/GenBank/DDBJ whole genome shotgun (WGS) entry which is preliminary data.</text>
</comment>
<feature type="domain" description="DUF5689" evidence="1">
    <location>
        <begin position="41"/>
        <end position="267"/>
    </location>
</feature>